<accession>A0A0L9TVR5</accession>
<evidence type="ECO:0000313" key="1">
    <source>
        <dbReference type="EMBL" id="KOM34571.1"/>
    </source>
</evidence>
<evidence type="ECO:0000313" key="2">
    <source>
        <dbReference type="Proteomes" id="UP000053144"/>
    </source>
</evidence>
<organism evidence="1 2">
    <name type="scientific">Phaseolus angularis</name>
    <name type="common">Azuki bean</name>
    <name type="synonym">Vigna angularis</name>
    <dbReference type="NCBI Taxonomy" id="3914"/>
    <lineage>
        <taxon>Eukaryota</taxon>
        <taxon>Viridiplantae</taxon>
        <taxon>Streptophyta</taxon>
        <taxon>Embryophyta</taxon>
        <taxon>Tracheophyta</taxon>
        <taxon>Spermatophyta</taxon>
        <taxon>Magnoliopsida</taxon>
        <taxon>eudicotyledons</taxon>
        <taxon>Gunneridae</taxon>
        <taxon>Pentapetalae</taxon>
        <taxon>rosids</taxon>
        <taxon>fabids</taxon>
        <taxon>Fabales</taxon>
        <taxon>Fabaceae</taxon>
        <taxon>Papilionoideae</taxon>
        <taxon>50 kb inversion clade</taxon>
        <taxon>NPAAA clade</taxon>
        <taxon>indigoferoid/millettioid clade</taxon>
        <taxon>Phaseoleae</taxon>
        <taxon>Vigna</taxon>
    </lineage>
</organism>
<sequence>MDGRLHASAPSSLPTEPLFQLWGTAYWIRKTALPSTQPDTKPHTTLTSGYVKQRNRIHQQTKTFLSLDPDTLHPGSEYINMSSALSSSSSACVIIINRLLPPPLSCSSVVVVSMNRLLPPPNTLVFVFTTSRGLQPATTT</sequence>
<dbReference type="AlphaFoldDB" id="A0A0L9TVR5"/>
<dbReference type="Proteomes" id="UP000053144">
    <property type="component" value="Chromosome 2"/>
</dbReference>
<proteinExistence type="predicted"/>
<dbReference type="Gramene" id="KOM34571">
    <property type="protein sequence ID" value="KOM34571"/>
    <property type="gene ID" value="LR48_Vigan02g072100"/>
</dbReference>
<gene>
    <name evidence="1" type="ORF">LR48_Vigan02g072100</name>
</gene>
<dbReference type="EMBL" id="CM003372">
    <property type="protein sequence ID" value="KOM34571.1"/>
    <property type="molecule type" value="Genomic_DNA"/>
</dbReference>
<name>A0A0L9TVR5_PHAAN</name>
<protein>
    <submittedName>
        <fullName evidence="1">Uncharacterized protein</fullName>
    </submittedName>
</protein>
<reference evidence="2" key="1">
    <citation type="journal article" date="2015" name="Proc. Natl. Acad. Sci. U.S.A.">
        <title>Genome sequencing of adzuki bean (Vigna angularis) provides insight into high starch and low fat accumulation and domestication.</title>
        <authorList>
            <person name="Yang K."/>
            <person name="Tian Z."/>
            <person name="Chen C."/>
            <person name="Luo L."/>
            <person name="Zhao B."/>
            <person name="Wang Z."/>
            <person name="Yu L."/>
            <person name="Li Y."/>
            <person name="Sun Y."/>
            <person name="Li W."/>
            <person name="Chen Y."/>
            <person name="Li Y."/>
            <person name="Zhang Y."/>
            <person name="Ai D."/>
            <person name="Zhao J."/>
            <person name="Shang C."/>
            <person name="Ma Y."/>
            <person name="Wu B."/>
            <person name="Wang M."/>
            <person name="Gao L."/>
            <person name="Sun D."/>
            <person name="Zhang P."/>
            <person name="Guo F."/>
            <person name="Wang W."/>
            <person name="Li Y."/>
            <person name="Wang J."/>
            <person name="Varshney R.K."/>
            <person name="Wang J."/>
            <person name="Ling H.Q."/>
            <person name="Wan P."/>
        </authorList>
    </citation>
    <scope>NUCLEOTIDE SEQUENCE</scope>
    <source>
        <strain evidence="2">cv. Jingnong 6</strain>
    </source>
</reference>